<keyword evidence="4" id="KW-0799">Topoisomerase</keyword>
<dbReference type="InterPro" id="IPR049331">
    <property type="entry name" value="Top1B_N_bact"/>
</dbReference>
<comment type="caution">
    <text evidence="9">The sequence shown here is derived from an EMBL/GenBank/DDBJ whole genome shotgun (WGS) entry which is preliminary data.</text>
</comment>
<protein>
    <recommendedName>
        <fullName evidence="3">DNA topoisomerase</fullName>
        <ecNumber evidence="3">5.6.2.1</ecNumber>
    </recommendedName>
</protein>
<evidence type="ECO:0000313" key="10">
    <source>
        <dbReference type="Proteomes" id="UP001501337"/>
    </source>
</evidence>
<dbReference type="PRINTS" id="PR00416">
    <property type="entry name" value="EUTPISMRASEI"/>
</dbReference>
<dbReference type="EMBL" id="BAABBO010000012">
    <property type="protein sequence ID" value="GAA3969671.1"/>
    <property type="molecule type" value="Genomic_DNA"/>
</dbReference>
<dbReference type="Proteomes" id="UP001501337">
    <property type="component" value="Unassembled WGS sequence"/>
</dbReference>
<evidence type="ECO:0000256" key="3">
    <source>
        <dbReference type="ARBA" id="ARBA00012891"/>
    </source>
</evidence>
<evidence type="ECO:0000256" key="1">
    <source>
        <dbReference type="ARBA" id="ARBA00000213"/>
    </source>
</evidence>
<dbReference type="Pfam" id="PF01028">
    <property type="entry name" value="Topoisom_I"/>
    <property type="match status" value="1"/>
</dbReference>
<evidence type="ECO:0000256" key="2">
    <source>
        <dbReference type="ARBA" id="ARBA00006645"/>
    </source>
</evidence>
<dbReference type="SUPFAM" id="SSF55869">
    <property type="entry name" value="DNA topoisomerase I domain"/>
    <property type="match status" value="1"/>
</dbReference>
<dbReference type="InterPro" id="IPR013500">
    <property type="entry name" value="TopoI_cat_euk"/>
</dbReference>
<evidence type="ECO:0000259" key="8">
    <source>
        <dbReference type="Pfam" id="PF21338"/>
    </source>
</evidence>
<comment type="similarity">
    <text evidence="2">Belongs to the type IB topoisomerase family.</text>
</comment>
<feature type="domain" description="DNA topoisomerase I catalytic core eukaryotic-type" evidence="7">
    <location>
        <begin position="60"/>
        <end position="260"/>
    </location>
</feature>
<sequence length="321" mass="37282">MDEAGIRLSDPAQLERIRALVIPPNWQRVWICSLPNGHLQATGYDDRNRKQYRYHDEWSKHRQASKFSGLIDFAKALPAIRERLDADLRRRDWPREKVLALVVRLLDTYHLRIGNQAYTNTNQTYGATTLRRKHVHAENGHLALQYRAKSGKYRSIQIADRKLEKLLKAVSELPGYELFRYYDREAKSYRAIDSHDVNQYIQAISGQPFTAKGFRTWGGTVEATRQFTSAVKLVREHPQRKFETQLVKLVAAKLGNTITICREYYIHPTVLCKLVQYQEDEAMFDRLELARASGRSCDLDAFETFTLELLSEPEPARIRSS</sequence>
<reference evidence="10" key="1">
    <citation type="journal article" date="2019" name="Int. J. Syst. Evol. Microbiol.">
        <title>The Global Catalogue of Microorganisms (GCM) 10K type strain sequencing project: providing services to taxonomists for standard genome sequencing and annotation.</title>
        <authorList>
            <consortium name="The Broad Institute Genomics Platform"/>
            <consortium name="The Broad Institute Genome Sequencing Center for Infectious Disease"/>
            <person name="Wu L."/>
            <person name="Ma J."/>
        </authorList>
    </citation>
    <scope>NUCLEOTIDE SEQUENCE [LARGE SCALE GENOMIC DNA]</scope>
    <source>
        <strain evidence="10">JCM 17555</strain>
    </source>
</reference>
<organism evidence="9 10">
    <name type="scientific">Allohahella marinimesophila</name>
    <dbReference type="NCBI Taxonomy" id="1054972"/>
    <lineage>
        <taxon>Bacteria</taxon>
        <taxon>Pseudomonadati</taxon>
        <taxon>Pseudomonadota</taxon>
        <taxon>Gammaproteobacteria</taxon>
        <taxon>Oceanospirillales</taxon>
        <taxon>Hahellaceae</taxon>
        <taxon>Allohahella</taxon>
    </lineage>
</organism>
<evidence type="ECO:0000256" key="6">
    <source>
        <dbReference type="ARBA" id="ARBA00023235"/>
    </source>
</evidence>
<dbReference type="Gene3D" id="1.10.132.120">
    <property type="match status" value="1"/>
</dbReference>
<dbReference type="InterPro" id="IPR035447">
    <property type="entry name" value="DNA_topo_I_N_sf"/>
</dbReference>
<evidence type="ECO:0000256" key="4">
    <source>
        <dbReference type="ARBA" id="ARBA00023029"/>
    </source>
</evidence>
<feature type="domain" description="DNA topoisomerase IB N-terminal" evidence="8">
    <location>
        <begin position="2"/>
        <end position="45"/>
    </location>
</feature>
<comment type="catalytic activity">
    <reaction evidence="1">
        <text>ATP-independent breakage of single-stranded DNA, followed by passage and rejoining.</text>
        <dbReference type="EC" id="5.6.2.1"/>
    </reaction>
</comment>
<dbReference type="EC" id="5.6.2.1" evidence="3"/>
<dbReference type="Gene3D" id="3.30.66.10">
    <property type="entry name" value="DNA topoisomerase I domain"/>
    <property type="match status" value="1"/>
</dbReference>
<evidence type="ECO:0000256" key="5">
    <source>
        <dbReference type="ARBA" id="ARBA00023125"/>
    </source>
</evidence>
<dbReference type="InterPro" id="IPR014711">
    <property type="entry name" value="TopoI_cat_a-hlx-sub_euk"/>
</dbReference>
<dbReference type="PROSITE" id="PS52038">
    <property type="entry name" value="TOPO_IB_2"/>
    <property type="match status" value="1"/>
</dbReference>
<dbReference type="SUPFAM" id="SSF56349">
    <property type="entry name" value="DNA breaking-rejoining enzymes"/>
    <property type="match status" value="1"/>
</dbReference>
<keyword evidence="6" id="KW-0413">Isomerase</keyword>
<name>A0ABP7PQK2_9GAMM</name>
<dbReference type="InterPro" id="IPR011010">
    <property type="entry name" value="DNA_brk_join_enz"/>
</dbReference>
<dbReference type="Pfam" id="PF21338">
    <property type="entry name" value="Top1B_N_bact"/>
    <property type="match status" value="1"/>
</dbReference>
<evidence type="ECO:0000259" key="7">
    <source>
        <dbReference type="Pfam" id="PF01028"/>
    </source>
</evidence>
<keyword evidence="10" id="KW-1185">Reference proteome</keyword>
<gene>
    <name evidence="9" type="ORF">GCM10022278_29250</name>
</gene>
<proteinExistence type="inferred from homology"/>
<evidence type="ECO:0000313" key="9">
    <source>
        <dbReference type="EMBL" id="GAA3969671.1"/>
    </source>
</evidence>
<dbReference type="RefSeq" id="WP_344807660.1">
    <property type="nucleotide sequence ID" value="NZ_BAABBO010000012.1"/>
</dbReference>
<keyword evidence="5" id="KW-0238">DNA-binding</keyword>
<dbReference type="InterPro" id="IPR001631">
    <property type="entry name" value="TopoI"/>
</dbReference>
<dbReference type="Gene3D" id="3.90.15.10">
    <property type="entry name" value="Topoisomerase I, Chain A, domain 3"/>
    <property type="match status" value="1"/>
</dbReference>
<accession>A0ABP7PQK2</accession>